<protein>
    <submittedName>
        <fullName evidence="2">Amino acid dehydrogenase</fullName>
    </submittedName>
</protein>
<dbReference type="SUPFAM" id="SSF54373">
    <property type="entry name" value="FAD-linked reductases, C-terminal domain"/>
    <property type="match status" value="1"/>
</dbReference>
<dbReference type="InterPro" id="IPR006076">
    <property type="entry name" value="FAD-dep_OxRdtase"/>
</dbReference>
<keyword evidence="3" id="KW-1185">Reference proteome</keyword>
<dbReference type="EMBL" id="AP025314">
    <property type="protein sequence ID" value="BDD10693.1"/>
    <property type="molecule type" value="Genomic_DNA"/>
</dbReference>
<dbReference type="InterPro" id="IPR036188">
    <property type="entry name" value="FAD/NAD-bd_sf"/>
</dbReference>
<dbReference type="AlphaFoldDB" id="A0AAU9CKI6"/>
<evidence type="ECO:0000259" key="1">
    <source>
        <dbReference type="Pfam" id="PF01266"/>
    </source>
</evidence>
<dbReference type="SUPFAM" id="SSF51905">
    <property type="entry name" value="FAD/NAD(P)-binding domain"/>
    <property type="match status" value="1"/>
</dbReference>
<evidence type="ECO:0000313" key="2">
    <source>
        <dbReference type="EMBL" id="BDD10693.1"/>
    </source>
</evidence>
<proteinExistence type="predicted"/>
<feature type="domain" description="FAD dependent oxidoreductase" evidence="1">
    <location>
        <begin position="8"/>
        <end position="402"/>
    </location>
</feature>
<accession>A0AAU9CKI6</accession>
<reference evidence="2 3" key="1">
    <citation type="submission" date="2021-12" db="EMBL/GenBank/DDBJ databases">
        <title>Genome sequencing of bacteria with rrn-lacking chromosome and rrn-plasmid.</title>
        <authorList>
            <person name="Anda M."/>
            <person name="Iwasaki W."/>
        </authorList>
    </citation>
    <scope>NUCLEOTIDE SEQUENCE [LARGE SCALE GENOMIC DNA]</scope>
    <source>
        <strain evidence="2 3">DSM 100852</strain>
    </source>
</reference>
<dbReference type="KEGG" id="fax:FUAX_31250"/>
<dbReference type="Gene3D" id="3.50.50.60">
    <property type="entry name" value="FAD/NAD(P)-binding domain"/>
    <property type="match status" value="2"/>
</dbReference>
<dbReference type="PANTHER" id="PTHR13847">
    <property type="entry name" value="SARCOSINE DEHYDROGENASE-RELATED"/>
    <property type="match status" value="1"/>
</dbReference>
<sequence>MPETIQKKIVIVGGGIVGLCAAYYLRQDGHQVTILEKEEKTGQACSAGNAGMIVPSHFIPLAAPGVIAKGIKWMFSPESPFSIKPSLDSELISWLWKFYRSANDGHVRSSAGILKDLNLMSRSLFAEFAQSDDIDFSFGEKGLLMLYNTAKAQQEETETAKMAEKIGIQADMLDAKQVQELEPGIKVNVRGGVHYVKDAHIDPVEFCDALEDFLKSKGVEIVNGAEVKTFGQVNGQIKHLTTQNGERHEADEFVLAAGAFSTTLLQGLNASIPMIAGKGYSVTVPNLEQRPSVPSIFCEAKVAVTPMGDNLRIGGTMELTGRNLSVRKAKVRGILKSIPDYYPDMPAGNMGKLPVWSGLRPCSPDGLPYIGRFQNHQNMIAATGHAMMGVSLGPVTGKLVADIVSGKEPSLPLAQLSPDRYN</sequence>
<gene>
    <name evidence="2" type="primary">dadA</name>
    <name evidence="2" type="ORF">FUAX_31250</name>
</gene>
<dbReference type="Proteomes" id="UP001348817">
    <property type="component" value="Chromosome"/>
</dbReference>
<organism evidence="2 3">
    <name type="scientific">Fulvitalea axinellae</name>
    <dbReference type="NCBI Taxonomy" id="1182444"/>
    <lineage>
        <taxon>Bacteria</taxon>
        <taxon>Pseudomonadati</taxon>
        <taxon>Bacteroidota</taxon>
        <taxon>Cytophagia</taxon>
        <taxon>Cytophagales</taxon>
        <taxon>Persicobacteraceae</taxon>
        <taxon>Fulvitalea</taxon>
    </lineage>
</organism>
<name>A0AAU9CKI6_9BACT</name>
<evidence type="ECO:0000313" key="3">
    <source>
        <dbReference type="Proteomes" id="UP001348817"/>
    </source>
</evidence>
<dbReference type="Gene3D" id="3.30.9.10">
    <property type="entry name" value="D-Amino Acid Oxidase, subunit A, domain 2"/>
    <property type="match status" value="1"/>
</dbReference>
<dbReference type="Pfam" id="PF01266">
    <property type="entry name" value="DAO"/>
    <property type="match status" value="1"/>
</dbReference>
<dbReference type="RefSeq" id="WP_338392231.1">
    <property type="nucleotide sequence ID" value="NZ_AP025314.1"/>
</dbReference>
<dbReference type="GO" id="GO:0005737">
    <property type="term" value="C:cytoplasm"/>
    <property type="evidence" value="ECO:0007669"/>
    <property type="project" value="TreeGrafter"/>
</dbReference>